<dbReference type="PROSITE" id="PS51831">
    <property type="entry name" value="HD"/>
    <property type="match status" value="1"/>
</dbReference>
<reference evidence="3 4" key="1">
    <citation type="submission" date="2019-08" db="EMBL/GenBank/DDBJ databases">
        <title>In-depth cultivation of the pig gut microbiome towards novel bacterial diversity and tailored functional studies.</title>
        <authorList>
            <person name="Wylensek D."/>
            <person name="Hitch T.C.A."/>
            <person name="Clavel T."/>
        </authorList>
    </citation>
    <scope>NUCLEOTIDE SEQUENCE [LARGE SCALE GENOMIC DNA]</scope>
    <source>
        <strain evidence="3 4">Med78-601-WT-4W-RMD-3</strain>
    </source>
</reference>
<dbReference type="InterPro" id="IPR003607">
    <property type="entry name" value="HD/PDEase_dom"/>
</dbReference>
<dbReference type="InterPro" id="IPR037522">
    <property type="entry name" value="HD_GYP_dom"/>
</dbReference>
<evidence type="ECO:0000259" key="1">
    <source>
        <dbReference type="PROSITE" id="PS51831"/>
    </source>
</evidence>
<gene>
    <name evidence="3" type="ORF">FYJ27_09995</name>
</gene>
<dbReference type="PROSITE" id="PS51832">
    <property type="entry name" value="HD_GYP"/>
    <property type="match status" value="1"/>
</dbReference>
<dbReference type="Pfam" id="PF13487">
    <property type="entry name" value="HD_5"/>
    <property type="match status" value="1"/>
</dbReference>
<dbReference type="InterPro" id="IPR006674">
    <property type="entry name" value="HD_domain"/>
</dbReference>
<dbReference type="SUPFAM" id="SSF109604">
    <property type="entry name" value="HD-domain/PDEase-like"/>
    <property type="match status" value="1"/>
</dbReference>
<dbReference type="CDD" id="cd00077">
    <property type="entry name" value="HDc"/>
    <property type="match status" value="1"/>
</dbReference>
<evidence type="ECO:0000259" key="2">
    <source>
        <dbReference type="PROSITE" id="PS51832"/>
    </source>
</evidence>
<dbReference type="Proteomes" id="UP000462760">
    <property type="component" value="Unassembled WGS sequence"/>
</dbReference>
<dbReference type="Gene3D" id="1.10.3210.10">
    <property type="entry name" value="Hypothetical protein af1432"/>
    <property type="match status" value="1"/>
</dbReference>
<comment type="caution">
    <text evidence="3">The sequence shown here is derived from an EMBL/GenBank/DDBJ whole genome shotgun (WGS) entry which is preliminary data.</text>
</comment>
<dbReference type="EMBL" id="VULR01000015">
    <property type="protein sequence ID" value="MSS44053.1"/>
    <property type="molecule type" value="Genomic_DNA"/>
</dbReference>
<dbReference type="AlphaFoldDB" id="A0A844FIW5"/>
<feature type="domain" description="HD-GYP" evidence="2">
    <location>
        <begin position="179"/>
        <end position="378"/>
    </location>
</feature>
<accession>A0A844FIW5</accession>
<feature type="domain" description="HD" evidence="1">
    <location>
        <begin position="201"/>
        <end position="327"/>
    </location>
</feature>
<dbReference type="SMART" id="SM00471">
    <property type="entry name" value="HDc"/>
    <property type="match status" value="1"/>
</dbReference>
<dbReference type="PANTHER" id="PTHR43155">
    <property type="entry name" value="CYCLIC DI-GMP PHOSPHODIESTERASE PA4108-RELATED"/>
    <property type="match status" value="1"/>
</dbReference>
<evidence type="ECO:0000313" key="4">
    <source>
        <dbReference type="Proteomes" id="UP000462760"/>
    </source>
</evidence>
<dbReference type="OrthoDB" id="9804747at2"/>
<organism evidence="3 4">
    <name type="scientific">Anaerosalibacter bizertensis</name>
    <dbReference type="NCBI Taxonomy" id="932217"/>
    <lineage>
        <taxon>Bacteria</taxon>
        <taxon>Bacillati</taxon>
        <taxon>Bacillota</taxon>
        <taxon>Tissierellia</taxon>
        <taxon>Tissierellales</taxon>
        <taxon>Sporanaerobacteraceae</taxon>
        <taxon>Anaerosalibacter</taxon>
    </lineage>
</organism>
<proteinExistence type="predicted"/>
<evidence type="ECO:0000313" key="3">
    <source>
        <dbReference type="EMBL" id="MSS44053.1"/>
    </source>
</evidence>
<name>A0A844FIW5_9FIRM</name>
<protein>
    <submittedName>
        <fullName evidence="3">HD-GYP domain-containing protein</fullName>
    </submittedName>
</protein>
<sequence length="581" mass="67989">MYLKEGVLLSVKLDINSSIWIRSQCSTVKKELEETEKKICKILDYDICASLLFNDSRNIAINKSTYAKTLHDKKSIFPNIIFFKKDPDNKLNELIRTKDIVENYYIEEKCKTLEEVISEVFIPIFNSQGDTMILIGCIYLGSYSKKRFLEEVLLEDTMLNEYISKISKLLTLSLLKFEQMENVMNMINIFTELIKQKDHFLPNHNYNVANWCKIIGIELGLSHQELDKLYLAGLLHDIGKVMIDFNIVNKPDRLTEEEYEIIKEHPIYSYIISKYLLGHIPKLNDVPEIVKHHHERYDGKGYPDGLKGEEVLLSSYIVGISDAVDAMMSNRAYKKAMPLNTVISELYRNKGTQFHPQLVDIMVKRLAKAEEQFEKILENTINLSSLIVSYKEDIFILEGSLMNIDNCYMFKPFEKFLIEDFELSKVMDVEIVIKDLTNLHHYHVKVEDFKDDTFYISHLQLIPLSNTFNLLWSIEGILYHPIDNKEMPIEIMRIGGDAFSFAIRGDIAEEIPYGKPLKAKILFEEYDIDISGNIVKGYDFGPYKYFDFYYTNIPDFKRDMIFRQLFRKQIELRKAILEYKS</sequence>